<feature type="compositionally biased region" description="Basic and acidic residues" evidence="1">
    <location>
        <begin position="19"/>
        <end position="28"/>
    </location>
</feature>
<dbReference type="EMBL" id="HACG01014664">
    <property type="protein sequence ID" value="CEK61529.1"/>
    <property type="molecule type" value="Transcribed_RNA"/>
</dbReference>
<reference evidence="2" key="1">
    <citation type="submission" date="2014-12" db="EMBL/GenBank/DDBJ databases">
        <title>Insight into the proteome of Arion vulgaris.</title>
        <authorList>
            <person name="Aradska J."/>
            <person name="Bulat T."/>
            <person name="Smidak R."/>
            <person name="Sarate P."/>
            <person name="Gangsoo J."/>
            <person name="Sialana F."/>
            <person name="Bilban M."/>
            <person name="Lubec G."/>
        </authorList>
    </citation>
    <scope>NUCLEOTIDE SEQUENCE</scope>
    <source>
        <tissue evidence="2">Skin</tissue>
    </source>
</reference>
<proteinExistence type="predicted"/>
<feature type="compositionally biased region" description="Polar residues" evidence="1">
    <location>
        <begin position="43"/>
        <end position="59"/>
    </location>
</feature>
<evidence type="ECO:0000256" key="1">
    <source>
        <dbReference type="SAM" id="MobiDB-lite"/>
    </source>
</evidence>
<feature type="non-terminal residue" evidence="2">
    <location>
        <position position="79"/>
    </location>
</feature>
<dbReference type="AlphaFoldDB" id="A0A0B6YYX3"/>
<gene>
    <name evidence="2" type="primary">ORF42516</name>
</gene>
<feature type="region of interest" description="Disordered" evidence="1">
    <location>
        <begin position="1"/>
        <end position="79"/>
    </location>
</feature>
<protein>
    <submittedName>
        <fullName evidence="2">Uncharacterized protein</fullName>
    </submittedName>
</protein>
<organism evidence="2">
    <name type="scientific">Arion vulgaris</name>
    <dbReference type="NCBI Taxonomy" id="1028688"/>
    <lineage>
        <taxon>Eukaryota</taxon>
        <taxon>Metazoa</taxon>
        <taxon>Spiralia</taxon>
        <taxon>Lophotrochozoa</taxon>
        <taxon>Mollusca</taxon>
        <taxon>Gastropoda</taxon>
        <taxon>Heterobranchia</taxon>
        <taxon>Euthyneura</taxon>
        <taxon>Panpulmonata</taxon>
        <taxon>Eupulmonata</taxon>
        <taxon>Stylommatophora</taxon>
        <taxon>Helicina</taxon>
        <taxon>Arionoidea</taxon>
        <taxon>Arionidae</taxon>
        <taxon>Arion</taxon>
    </lineage>
</organism>
<accession>A0A0B6YYX3</accession>
<feature type="compositionally biased region" description="Low complexity" evidence="1">
    <location>
        <begin position="32"/>
        <end position="41"/>
    </location>
</feature>
<sequence length="79" mass="8536">DTCEGSPQFAETSLGTRVDNTEPMHEVPAESPPTASASKKPSNQDNRGQSHRSQQSSATDALRNLNIPGVEIFTPDDFH</sequence>
<feature type="non-terminal residue" evidence="2">
    <location>
        <position position="1"/>
    </location>
</feature>
<name>A0A0B6YYX3_9EUPU</name>
<evidence type="ECO:0000313" key="2">
    <source>
        <dbReference type="EMBL" id="CEK61529.1"/>
    </source>
</evidence>